<dbReference type="Proteomes" id="UP000466442">
    <property type="component" value="Unassembled WGS sequence"/>
</dbReference>
<sequence length="477" mass="55222">MWGQYRDQYSFGNRRPKKTTEGEKSQARSPIFEILTKYAVTEEDEKRRCPQCDVLFFHRISCPLNEAAKRELAEYTREKKDKKDQEKQESKFLKESCVTTKNSDSWLLEYPSSNACSLLSGEEHFEENSDQQKNTVMETAETILIPEGKIEFPPSNESETARQLMMEEEIELTEVTSESKVVDRKKVFCRDPELEYVVDGHCKRSYTEESYLSVESPKHAVKAGEENLWETLAVIDATPTDKKIVSIWKVEGESEDVGETSELDELLDSQGRLEFVNTVTTECCGPGVERCSSDPEFFSFGGKGEANEAKHGKKRSSHSRWKRMRKRGQLMTMLDEKLSEYGSREVLKTMEALARGTGKCRMGRAIPPNREVQNGRNHENHCLWKGGKERHRFSPESLDMNRIMELTSHWYQPKRWMEREHWEYLRASKVVSWKDLLLPERRCGKARTDAGKRGKLKTSCWNKIVSGTYGLSFVKRN</sequence>
<dbReference type="EMBL" id="WIXP02000003">
    <property type="protein sequence ID" value="KAF6212727.1"/>
    <property type="molecule type" value="Genomic_DNA"/>
</dbReference>
<keyword evidence="3" id="KW-1185">Reference proteome</keyword>
<comment type="caution">
    <text evidence="2">The sequence shown here is derived from an EMBL/GenBank/DDBJ whole genome shotgun (WGS) entry which is preliminary data.</text>
</comment>
<organism evidence="2 3">
    <name type="scientific">Apolygus lucorum</name>
    <name type="common">Small green plant bug</name>
    <name type="synonym">Lygocoris lucorum</name>
    <dbReference type="NCBI Taxonomy" id="248454"/>
    <lineage>
        <taxon>Eukaryota</taxon>
        <taxon>Metazoa</taxon>
        <taxon>Ecdysozoa</taxon>
        <taxon>Arthropoda</taxon>
        <taxon>Hexapoda</taxon>
        <taxon>Insecta</taxon>
        <taxon>Pterygota</taxon>
        <taxon>Neoptera</taxon>
        <taxon>Paraneoptera</taxon>
        <taxon>Hemiptera</taxon>
        <taxon>Heteroptera</taxon>
        <taxon>Panheteroptera</taxon>
        <taxon>Cimicomorpha</taxon>
        <taxon>Miridae</taxon>
        <taxon>Mirini</taxon>
        <taxon>Apolygus</taxon>
    </lineage>
</organism>
<reference evidence="2" key="1">
    <citation type="journal article" date="2021" name="Mol. Ecol. Resour.">
        <title>Apolygus lucorum genome provides insights into omnivorousness and mesophyll feeding.</title>
        <authorList>
            <person name="Liu Y."/>
            <person name="Liu H."/>
            <person name="Wang H."/>
            <person name="Huang T."/>
            <person name="Liu B."/>
            <person name="Yang B."/>
            <person name="Yin L."/>
            <person name="Li B."/>
            <person name="Zhang Y."/>
            <person name="Zhang S."/>
            <person name="Jiang F."/>
            <person name="Zhang X."/>
            <person name="Ren Y."/>
            <person name="Wang B."/>
            <person name="Wang S."/>
            <person name="Lu Y."/>
            <person name="Wu K."/>
            <person name="Fan W."/>
            <person name="Wang G."/>
        </authorList>
    </citation>
    <scope>NUCLEOTIDE SEQUENCE</scope>
    <source>
        <strain evidence="2">12Hb</strain>
    </source>
</reference>
<protein>
    <submittedName>
        <fullName evidence="2">Uncharacterized protein</fullName>
    </submittedName>
</protein>
<feature type="region of interest" description="Disordered" evidence="1">
    <location>
        <begin position="1"/>
        <end position="28"/>
    </location>
</feature>
<evidence type="ECO:0000313" key="3">
    <source>
        <dbReference type="Proteomes" id="UP000466442"/>
    </source>
</evidence>
<evidence type="ECO:0000256" key="1">
    <source>
        <dbReference type="SAM" id="MobiDB-lite"/>
    </source>
</evidence>
<proteinExistence type="predicted"/>
<dbReference type="AlphaFoldDB" id="A0A8S9XUY1"/>
<accession>A0A8S9XUY1</accession>
<name>A0A8S9XUY1_APOLU</name>
<gene>
    <name evidence="2" type="ORF">GE061_010435</name>
</gene>
<evidence type="ECO:0000313" key="2">
    <source>
        <dbReference type="EMBL" id="KAF6212727.1"/>
    </source>
</evidence>